<organism evidence="1 2">
    <name type="scientific">Ancylostoma caninum</name>
    <name type="common">Dog hookworm</name>
    <dbReference type="NCBI Taxonomy" id="29170"/>
    <lineage>
        <taxon>Eukaryota</taxon>
        <taxon>Metazoa</taxon>
        <taxon>Ecdysozoa</taxon>
        <taxon>Nematoda</taxon>
        <taxon>Chromadorea</taxon>
        <taxon>Rhabditida</taxon>
        <taxon>Rhabditina</taxon>
        <taxon>Rhabditomorpha</taxon>
        <taxon>Strongyloidea</taxon>
        <taxon>Ancylostomatidae</taxon>
        <taxon>Ancylostomatinae</taxon>
        <taxon>Ancylostoma</taxon>
    </lineage>
</organism>
<keyword evidence="2" id="KW-1185">Reference proteome</keyword>
<gene>
    <name evidence="1" type="ORF">ANCCAN_11753</name>
</gene>
<protein>
    <submittedName>
        <fullName evidence="1">Uncharacterized protein</fullName>
    </submittedName>
</protein>
<evidence type="ECO:0000313" key="2">
    <source>
        <dbReference type="Proteomes" id="UP000252519"/>
    </source>
</evidence>
<evidence type="ECO:0000313" key="1">
    <source>
        <dbReference type="EMBL" id="RCN42268.1"/>
    </source>
</evidence>
<sequence length="79" mass="9056">MANGTEKPIPLLVFDERETSWSRLELLLQILWIARSTVCYPIIFHIPILSYQLVCMLPVSKKIEASSMKKCESKCTIIS</sequence>
<dbReference type="Proteomes" id="UP000252519">
    <property type="component" value="Unassembled WGS sequence"/>
</dbReference>
<name>A0A368GF20_ANCCA</name>
<dbReference type="EMBL" id="JOJR01000202">
    <property type="protein sequence ID" value="RCN42268.1"/>
    <property type="molecule type" value="Genomic_DNA"/>
</dbReference>
<comment type="caution">
    <text evidence="1">The sequence shown here is derived from an EMBL/GenBank/DDBJ whole genome shotgun (WGS) entry which is preliminary data.</text>
</comment>
<proteinExistence type="predicted"/>
<dbReference type="AlphaFoldDB" id="A0A368GF20"/>
<reference evidence="1 2" key="1">
    <citation type="submission" date="2014-10" db="EMBL/GenBank/DDBJ databases">
        <title>Draft genome of the hookworm Ancylostoma caninum.</title>
        <authorList>
            <person name="Mitreva M."/>
        </authorList>
    </citation>
    <scope>NUCLEOTIDE SEQUENCE [LARGE SCALE GENOMIC DNA]</scope>
    <source>
        <strain evidence="1 2">Baltimore</strain>
    </source>
</reference>
<accession>A0A368GF20</accession>